<dbReference type="InterPro" id="IPR010504">
    <property type="entry name" value="AH_dom"/>
</dbReference>
<dbReference type="Gene3D" id="1.20.1270.60">
    <property type="entry name" value="Arfaptin homology (AH) domain/BAR domain"/>
    <property type="match status" value="1"/>
</dbReference>
<feature type="region of interest" description="Disordered" evidence="1">
    <location>
        <begin position="382"/>
        <end position="403"/>
    </location>
</feature>
<dbReference type="SUPFAM" id="SSF103657">
    <property type="entry name" value="BAR/IMD domain-like"/>
    <property type="match status" value="1"/>
</dbReference>
<keyword evidence="4" id="KW-1185">Reference proteome</keyword>
<feature type="domain" description="AH" evidence="2">
    <location>
        <begin position="27"/>
        <end position="231"/>
    </location>
</feature>
<dbReference type="InterPro" id="IPR027267">
    <property type="entry name" value="AH/BAR_dom_sf"/>
</dbReference>
<dbReference type="Pfam" id="PF04629">
    <property type="entry name" value="ICA69"/>
    <property type="match status" value="1"/>
</dbReference>
<protein>
    <recommendedName>
        <fullName evidence="2">AH domain-containing protein</fullName>
    </recommendedName>
</protein>
<dbReference type="PANTHER" id="PTHR10164">
    <property type="entry name" value="ISLET CELL AUTOANTIGEN 1"/>
    <property type="match status" value="1"/>
</dbReference>
<comment type="caution">
    <text evidence="3">The sequence shown here is derived from an EMBL/GenBank/DDBJ whole genome shotgun (WGS) entry which is preliminary data.</text>
</comment>
<evidence type="ECO:0000256" key="1">
    <source>
        <dbReference type="SAM" id="MobiDB-lite"/>
    </source>
</evidence>
<organism evidence="3 4">
    <name type="scientific">Molorchus minor</name>
    <dbReference type="NCBI Taxonomy" id="1323400"/>
    <lineage>
        <taxon>Eukaryota</taxon>
        <taxon>Metazoa</taxon>
        <taxon>Ecdysozoa</taxon>
        <taxon>Arthropoda</taxon>
        <taxon>Hexapoda</taxon>
        <taxon>Insecta</taxon>
        <taxon>Pterygota</taxon>
        <taxon>Neoptera</taxon>
        <taxon>Endopterygota</taxon>
        <taxon>Coleoptera</taxon>
        <taxon>Polyphaga</taxon>
        <taxon>Cucujiformia</taxon>
        <taxon>Chrysomeloidea</taxon>
        <taxon>Cerambycidae</taxon>
        <taxon>Lamiinae</taxon>
        <taxon>Monochamini</taxon>
        <taxon>Molorchus</taxon>
    </lineage>
</organism>
<reference evidence="3" key="1">
    <citation type="journal article" date="2023" name="Insect Mol. Biol.">
        <title>Genome sequencing provides insights into the evolution of gene families encoding plant cell wall-degrading enzymes in longhorned beetles.</title>
        <authorList>
            <person name="Shin N.R."/>
            <person name="Okamura Y."/>
            <person name="Kirsch R."/>
            <person name="Pauchet Y."/>
        </authorList>
    </citation>
    <scope>NUCLEOTIDE SEQUENCE</scope>
    <source>
        <strain evidence="3">MMC_N1</strain>
    </source>
</reference>
<gene>
    <name evidence="3" type="ORF">NQ317_010801</name>
</gene>
<dbReference type="InterPro" id="IPR024114">
    <property type="entry name" value="Islet_autoAg_Ica1/Ica1-like"/>
</dbReference>
<dbReference type="InterPro" id="IPR006723">
    <property type="entry name" value="Islet_autoAg_Ica1_C"/>
</dbReference>
<evidence type="ECO:0000259" key="2">
    <source>
        <dbReference type="PROSITE" id="PS50870"/>
    </source>
</evidence>
<evidence type="ECO:0000313" key="4">
    <source>
        <dbReference type="Proteomes" id="UP001162164"/>
    </source>
</evidence>
<dbReference type="Proteomes" id="UP001162164">
    <property type="component" value="Unassembled WGS sequence"/>
</dbReference>
<dbReference type="Pfam" id="PF06456">
    <property type="entry name" value="Arfaptin"/>
    <property type="match status" value="1"/>
</dbReference>
<proteinExistence type="predicted"/>
<evidence type="ECO:0000313" key="3">
    <source>
        <dbReference type="EMBL" id="KAJ8967740.1"/>
    </source>
</evidence>
<feature type="compositionally biased region" description="Basic and acidic residues" evidence="1">
    <location>
        <begin position="384"/>
        <end position="403"/>
    </location>
</feature>
<accession>A0ABQ9IWH4</accession>
<dbReference type="PANTHER" id="PTHR10164:SF4">
    <property type="entry name" value="GH23156P"/>
    <property type="match status" value="1"/>
</dbReference>
<dbReference type="PROSITE" id="PS50870">
    <property type="entry name" value="AH"/>
    <property type="match status" value="1"/>
</dbReference>
<name>A0ABQ9IWH4_9CUCU</name>
<dbReference type="EMBL" id="JAPWTJ010002146">
    <property type="protein sequence ID" value="KAJ8967740.1"/>
    <property type="molecule type" value="Genomic_DNA"/>
</dbReference>
<sequence length="432" mass="48008">MMQHQYWVTKKSVLRKLGGKEDECIVSSDAELDAKLELFKSINDSCNQLQRVIDLYQERLCYLAQEENALGRYLKECGKNEKNASAGQIMSTAGKALAYAGHQRLTVRPPLVRLHHEVDTFRARAITDTKATVSEMEKSRTEYRAALSWMKSASTQLDPDSGHGLERFRKVQSYVKTTKAKFDRLTLACLQKVDLLAAARCNMFSHALVPYQSAVEQFSAKAAETLIGAATKLENVPSDCNTVPELVIGESEGESDKDKNTFFNAEYTDNVPANKEDELNQTTCGMVYYYVVIEKEKIYGQGLFKVSKITSIFRDNSQLEEGNLLGEDFTATAMNEVAAKVEDSKPSSALLDLSWTTSSDFLGGDFMPSKLLQEGSFNFTTSPSKEDYAKDDKNKTKPAKSTEDNVSWLSLFAELDPLANLAADNNSAGDRA</sequence>
<dbReference type="SMART" id="SM01015">
    <property type="entry name" value="Arfaptin"/>
    <property type="match status" value="1"/>
</dbReference>